<dbReference type="InterPro" id="IPR013766">
    <property type="entry name" value="Thioredoxin_domain"/>
</dbReference>
<dbReference type="RefSeq" id="WP_133584178.1">
    <property type="nucleotide sequence ID" value="NZ_SNYV01000013.1"/>
</dbReference>
<evidence type="ECO:0000256" key="1">
    <source>
        <dbReference type="ARBA" id="ARBA00022729"/>
    </source>
</evidence>
<accession>A0A4V3DDU1</accession>
<keyword evidence="2" id="KW-0676">Redox-active center</keyword>
<sequence length="407" mass="46956">MNSFKTITLSLLSLLFAGTVAAQGIHFVHSLDEAQQQAQKESKMIFVDFYTSWCAPCKMMAADVFPQQEVGDYFNNKFISVKIQCDDKGEGVELGKKFNVAAYPTLMFLDADLNVVHSTAGGLFAKGLIELAQLASDPNSNQLKLVKEWEAGNRDHQFAKNYFQTLMRSYRSEKASSDFIKYFGELSKTEKATTNTFELMQVLNITPFSDPFEYLEQNKKDYYRTIGKAKIDSTIANAYLWYFKRLQSVGLSNKDLSDFDNKMALFKRKKYPFYKEYEQYYTVLDSRGADGKDDIQLYMKRGSAFLKKYGKKNDDYTITLTHILGNLTGRRDQTVTGIQWMEELLERNNNPKYLKTYFYITWRNFQWDKALQIADQMKANAVASNSDTAEADKNIQMIKDLKIKYPI</sequence>
<dbReference type="InterPro" id="IPR017937">
    <property type="entry name" value="Thioredoxin_CS"/>
</dbReference>
<comment type="caution">
    <text evidence="5">The sequence shown here is derived from an EMBL/GenBank/DDBJ whole genome shotgun (WGS) entry which is preliminary data.</text>
</comment>
<dbReference type="AlphaFoldDB" id="A0A4V3DDU1"/>
<gene>
    <name evidence="5" type="ORF">CLV99_1879</name>
</gene>
<evidence type="ECO:0000259" key="4">
    <source>
        <dbReference type="PROSITE" id="PS51352"/>
    </source>
</evidence>
<dbReference type="Pfam" id="PF13098">
    <property type="entry name" value="Thioredoxin_2"/>
    <property type="match status" value="1"/>
</dbReference>
<name>A0A4V3DDU1_9SPHI</name>
<feature type="signal peptide" evidence="3">
    <location>
        <begin position="1"/>
        <end position="22"/>
    </location>
</feature>
<dbReference type="PANTHER" id="PTHR15337">
    <property type="entry name" value="ANTERIOR GRADIENT PROTEIN-RELATED"/>
    <property type="match status" value="1"/>
</dbReference>
<dbReference type="OrthoDB" id="120730at2"/>
<dbReference type="InterPro" id="IPR051099">
    <property type="entry name" value="AGR/TXD"/>
</dbReference>
<feature type="chain" id="PRO_5020865131" evidence="3">
    <location>
        <begin position="23"/>
        <end position="407"/>
    </location>
</feature>
<evidence type="ECO:0000256" key="2">
    <source>
        <dbReference type="ARBA" id="ARBA00023284"/>
    </source>
</evidence>
<proteinExistence type="predicted"/>
<dbReference type="PANTHER" id="PTHR15337:SF11">
    <property type="entry name" value="THIOREDOXIN DOMAIN-CONTAINING PROTEIN"/>
    <property type="match status" value="1"/>
</dbReference>
<dbReference type="InterPro" id="IPR036249">
    <property type="entry name" value="Thioredoxin-like_sf"/>
</dbReference>
<evidence type="ECO:0000256" key="3">
    <source>
        <dbReference type="SAM" id="SignalP"/>
    </source>
</evidence>
<dbReference type="SUPFAM" id="SSF52833">
    <property type="entry name" value="Thioredoxin-like"/>
    <property type="match status" value="1"/>
</dbReference>
<dbReference type="EMBL" id="SNYV01000013">
    <property type="protein sequence ID" value="TDQ77908.1"/>
    <property type="molecule type" value="Genomic_DNA"/>
</dbReference>
<protein>
    <submittedName>
        <fullName evidence="5">Thioredoxin-like protein</fullName>
    </submittedName>
</protein>
<keyword evidence="1 3" id="KW-0732">Signal</keyword>
<feature type="domain" description="Thioredoxin" evidence="4">
    <location>
        <begin position="7"/>
        <end position="137"/>
    </location>
</feature>
<organism evidence="5 6">
    <name type="scientific">Sphingobacterium yanglingense</name>
    <dbReference type="NCBI Taxonomy" id="1437280"/>
    <lineage>
        <taxon>Bacteria</taxon>
        <taxon>Pseudomonadati</taxon>
        <taxon>Bacteroidota</taxon>
        <taxon>Sphingobacteriia</taxon>
        <taxon>Sphingobacteriales</taxon>
        <taxon>Sphingobacteriaceae</taxon>
        <taxon>Sphingobacterium</taxon>
    </lineage>
</organism>
<keyword evidence="6" id="KW-1185">Reference proteome</keyword>
<dbReference type="Gene3D" id="3.40.30.10">
    <property type="entry name" value="Glutaredoxin"/>
    <property type="match status" value="1"/>
</dbReference>
<evidence type="ECO:0000313" key="5">
    <source>
        <dbReference type="EMBL" id="TDQ77908.1"/>
    </source>
</evidence>
<reference evidence="5 6" key="1">
    <citation type="submission" date="2019-03" db="EMBL/GenBank/DDBJ databases">
        <title>Genomic Encyclopedia of Archaeal and Bacterial Type Strains, Phase II (KMG-II): from individual species to whole genera.</title>
        <authorList>
            <person name="Goeker M."/>
        </authorList>
    </citation>
    <scope>NUCLEOTIDE SEQUENCE [LARGE SCALE GENOMIC DNA]</scope>
    <source>
        <strain evidence="5 6">DSM 28353</strain>
    </source>
</reference>
<dbReference type="InterPro" id="IPR012336">
    <property type="entry name" value="Thioredoxin-like_fold"/>
</dbReference>
<dbReference type="PROSITE" id="PS51352">
    <property type="entry name" value="THIOREDOXIN_2"/>
    <property type="match status" value="1"/>
</dbReference>
<dbReference type="PROSITE" id="PS00194">
    <property type="entry name" value="THIOREDOXIN_1"/>
    <property type="match status" value="1"/>
</dbReference>
<dbReference type="Proteomes" id="UP000295292">
    <property type="component" value="Unassembled WGS sequence"/>
</dbReference>
<evidence type="ECO:0000313" key="6">
    <source>
        <dbReference type="Proteomes" id="UP000295292"/>
    </source>
</evidence>